<dbReference type="Proteomes" id="UP001235030">
    <property type="component" value="Chromosome"/>
</dbReference>
<reference evidence="2 3" key="1">
    <citation type="submission" date="2022-07" db="EMBL/GenBank/DDBJ databases">
        <title>Genome sequence of Terrisporobacter mayombei DSM6539.</title>
        <authorList>
            <person name="Boeer T."/>
            <person name="Bengelsdorf F.R."/>
            <person name="Daniel R."/>
            <person name="Poehlein A."/>
        </authorList>
    </citation>
    <scope>NUCLEOTIDE SEQUENCE [LARGE SCALE GENOMIC DNA]</scope>
    <source>
        <strain evidence="2 3">DSM 6539</strain>
    </source>
</reference>
<sequence>MNKKCILVSLLLISLIMTTNYTSFAEQSELSVPPMYKNLKGKDELLGILNEIKSLRANIGTITITPTTVKENLSKVKREINFYISEISSMENSIKLFEKKYNNSPPDLLFAQQISILLDAYKMSLNQQLVLIDGMLNNEVGSANLFYSDYLTYIYYYLNVGDQMISYIETFYNL</sequence>
<accession>A0ABY9PY30</accession>
<name>A0ABY9PY30_9FIRM</name>
<evidence type="ECO:0000313" key="3">
    <source>
        <dbReference type="Proteomes" id="UP001235030"/>
    </source>
</evidence>
<feature type="signal peptide" evidence="1">
    <location>
        <begin position="1"/>
        <end position="25"/>
    </location>
</feature>
<organism evidence="2 3">
    <name type="scientific">Terrisporobacter mayombei</name>
    <dbReference type="NCBI Taxonomy" id="1541"/>
    <lineage>
        <taxon>Bacteria</taxon>
        <taxon>Bacillati</taxon>
        <taxon>Bacillota</taxon>
        <taxon>Clostridia</taxon>
        <taxon>Peptostreptococcales</taxon>
        <taxon>Peptostreptococcaceae</taxon>
        <taxon>Terrisporobacter</taxon>
    </lineage>
</organism>
<evidence type="ECO:0000256" key="1">
    <source>
        <dbReference type="SAM" id="SignalP"/>
    </source>
</evidence>
<gene>
    <name evidence="2" type="ORF">TEMA_04860</name>
</gene>
<proteinExistence type="predicted"/>
<evidence type="ECO:0000313" key="2">
    <source>
        <dbReference type="EMBL" id="WMT80173.1"/>
    </source>
</evidence>
<keyword evidence="1" id="KW-0732">Signal</keyword>
<protein>
    <submittedName>
        <fullName evidence="2">Uncharacterized protein</fullName>
    </submittedName>
</protein>
<dbReference type="EMBL" id="CP101637">
    <property type="protein sequence ID" value="WMT80173.1"/>
    <property type="molecule type" value="Genomic_DNA"/>
</dbReference>
<feature type="chain" id="PRO_5046251876" evidence="1">
    <location>
        <begin position="26"/>
        <end position="174"/>
    </location>
</feature>
<keyword evidence="3" id="KW-1185">Reference proteome</keyword>
<dbReference type="RefSeq" id="WP_309164876.1">
    <property type="nucleotide sequence ID" value="NZ_CP101637.1"/>
</dbReference>